<evidence type="ECO:0000256" key="2">
    <source>
        <dbReference type="ARBA" id="ARBA00022723"/>
    </source>
</evidence>
<keyword evidence="2" id="KW-0479">Metal-binding</keyword>
<evidence type="ECO:0000259" key="6">
    <source>
        <dbReference type="SMART" id="SM00849"/>
    </source>
</evidence>
<keyword evidence="5" id="KW-0472">Membrane</keyword>
<evidence type="ECO:0000313" key="7">
    <source>
        <dbReference type="EMBL" id="CAD8688581.1"/>
    </source>
</evidence>
<dbReference type="AlphaFoldDB" id="A0A7S0WXK9"/>
<reference evidence="7" key="1">
    <citation type="submission" date="2021-01" db="EMBL/GenBank/DDBJ databases">
        <authorList>
            <person name="Corre E."/>
            <person name="Pelletier E."/>
            <person name="Niang G."/>
            <person name="Scheremetjew M."/>
            <person name="Finn R."/>
            <person name="Kale V."/>
            <person name="Holt S."/>
            <person name="Cochrane G."/>
            <person name="Meng A."/>
            <person name="Brown T."/>
            <person name="Cohen L."/>
        </authorList>
    </citation>
    <scope>NUCLEOTIDE SEQUENCE</scope>
    <source>
        <strain evidence="7">CCMP722</strain>
    </source>
</reference>
<evidence type="ECO:0000256" key="1">
    <source>
        <dbReference type="ARBA" id="ARBA00001947"/>
    </source>
</evidence>
<name>A0A7S0WXK9_9CHLO</name>
<organism evidence="7">
    <name type="scientific">Pyramimonas obovata</name>
    <dbReference type="NCBI Taxonomy" id="1411642"/>
    <lineage>
        <taxon>Eukaryota</taxon>
        <taxon>Viridiplantae</taxon>
        <taxon>Chlorophyta</taxon>
        <taxon>Pyramimonadophyceae</taxon>
        <taxon>Pyramimonadales</taxon>
        <taxon>Pyramimonadaceae</taxon>
        <taxon>Pyramimonas</taxon>
        <taxon>Pyramimonas incertae sedis</taxon>
    </lineage>
</organism>
<dbReference type="GO" id="GO:0046872">
    <property type="term" value="F:metal ion binding"/>
    <property type="evidence" value="ECO:0007669"/>
    <property type="project" value="UniProtKB-KW"/>
</dbReference>
<evidence type="ECO:0000256" key="5">
    <source>
        <dbReference type="SAM" id="Phobius"/>
    </source>
</evidence>
<dbReference type="PANTHER" id="PTHR46233:SF3">
    <property type="entry name" value="HYDROXYACYLGLUTATHIONE HYDROLASE GLOC"/>
    <property type="match status" value="1"/>
</dbReference>
<dbReference type="SUPFAM" id="SSF56281">
    <property type="entry name" value="Metallo-hydrolase/oxidoreductase"/>
    <property type="match status" value="1"/>
</dbReference>
<dbReference type="GO" id="GO:0016787">
    <property type="term" value="F:hydrolase activity"/>
    <property type="evidence" value="ECO:0007669"/>
    <property type="project" value="UniProtKB-KW"/>
</dbReference>
<dbReference type="InterPro" id="IPR036866">
    <property type="entry name" value="RibonucZ/Hydroxyglut_hydro"/>
</dbReference>
<proteinExistence type="predicted"/>
<dbReference type="SMART" id="SM00849">
    <property type="entry name" value="Lactamase_B"/>
    <property type="match status" value="1"/>
</dbReference>
<dbReference type="InterPro" id="IPR001279">
    <property type="entry name" value="Metallo-B-lactamas"/>
</dbReference>
<gene>
    <name evidence="7" type="ORF">POBO1169_LOCUS18698</name>
</gene>
<dbReference type="EMBL" id="HBFA01037417">
    <property type="protein sequence ID" value="CAD8688581.1"/>
    <property type="molecule type" value="Transcribed_RNA"/>
</dbReference>
<comment type="cofactor">
    <cofactor evidence="1">
        <name>Zn(2+)</name>
        <dbReference type="ChEBI" id="CHEBI:29105"/>
    </cofactor>
</comment>
<keyword evidence="4" id="KW-0862">Zinc</keyword>
<sequence length="318" mass="35230">MSDANFPDDGTFFFRQLLPGRDLAVDPSNPRERQLFSMAHRMLNCIYLVGDRSTGECIVIDPCWDVAAIKAIVKMQGMRLIGAVATHAHPDHIGGYFPFPLNHLLQPCRIPGIKELIDDGIKVYMHSSELKTAVRQTEVSMRGLIPVTHDQVLQVGGVTLKFMHTPGHCPGCVCILVTDSVGKVRGLISGDTLLPGTFGRVDLPGANPKAMAQSLKCLAELPDETVVYPGHYYNRMRLTSIGREKVAGFLNPTHENRLLTSMQPRLAIRIIRPFVCALYPFIQRARLFPIIVMLGLLILLRAGFYGLLAYVAIAWCLV</sequence>
<dbReference type="Gene3D" id="3.60.15.10">
    <property type="entry name" value="Ribonuclease Z/Hydroxyacylglutathione hydrolase-like"/>
    <property type="match status" value="1"/>
</dbReference>
<feature type="transmembrane region" description="Helical" evidence="5">
    <location>
        <begin position="288"/>
        <end position="317"/>
    </location>
</feature>
<feature type="domain" description="Metallo-beta-lactamase" evidence="6">
    <location>
        <begin position="42"/>
        <end position="231"/>
    </location>
</feature>
<keyword evidence="3" id="KW-0378">Hydrolase</keyword>
<accession>A0A7S0WXK9</accession>
<protein>
    <recommendedName>
        <fullName evidence="6">Metallo-beta-lactamase domain-containing protein</fullName>
    </recommendedName>
</protein>
<evidence type="ECO:0000256" key="3">
    <source>
        <dbReference type="ARBA" id="ARBA00022801"/>
    </source>
</evidence>
<evidence type="ECO:0000256" key="4">
    <source>
        <dbReference type="ARBA" id="ARBA00022833"/>
    </source>
</evidence>
<keyword evidence="5" id="KW-0812">Transmembrane</keyword>
<dbReference type="PANTHER" id="PTHR46233">
    <property type="entry name" value="HYDROXYACYLGLUTATHIONE HYDROLASE GLOC"/>
    <property type="match status" value="1"/>
</dbReference>
<dbReference type="InterPro" id="IPR051453">
    <property type="entry name" value="MBL_Glyoxalase_II"/>
</dbReference>
<dbReference type="Pfam" id="PF00753">
    <property type="entry name" value="Lactamase_B"/>
    <property type="match status" value="1"/>
</dbReference>
<keyword evidence="5" id="KW-1133">Transmembrane helix</keyword>